<organism evidence="1 2">
    <name type="scientific">Ktedonobacter robiniae</name>
    <dbReference type="NCBI Taxonomy" id="2778365"/>
    <lineage>
        <taxon>Bacteria</taxon>
        <taxon>Bacillati</taxon>
        <taxon>Chloroflexota</taxon>
        <taxon>Ktedonobacteria</taxon>
        <taxon>Ktedonobacterales</taxon>
        <taxon>Ktedonobacteraceae</taxon>
        <taxon>Ktedonobacter</taxon>
    </lineage>
</organism>
<sequence>MHLVHHQRIEVSLPPPVTALPNTAEVILSRARRAHSRLSWAERFARNARPETSGQVTFKLFGFPADFAASLGFATA</sequence>
<accession>A0ABQ3UXE8</accession>
<reference evidence="1 2" key="1">
    <citation type="journal article" date="2021" name="Int. J. Syst. Evol. Microbiol.">
        <title>Reticulibacter mediterranei gen. nov., sp. nov., within the new family Reticulibacteraceae fam. nov., and Ktedonospora formicarum gen. nov., sp. nov., Ktedonobacter robiniae sp. nov., Dictyobacter formicarum sp. nov. and Dictyobacter arantiisoli sp. nov., belonging to the class Ktedonobacteria.</title>
        <authorList>
            <person name="Yabe S."/>
            <person name="Zheng Y."/>
            <person name="Wang C.M."/>
            <person name="Sakai Y."/>
            <person name="Abe K."/>
            <person name="Yokota A."/>
            <person name="Donadio S."/>
            <person name="Cavaletti L."/>
            <person name="Monciardini P."/>
        </authorList>
    </citation>
    <scope>NUCLEOTIDE SEQUENCE [LARGE SCALE GENOMIC DNA]</scope>
    <source>
        <strain evidence="1 2">SOSP1-30</strain>
    </source>
</reference>
<keyword evidence="2" id="KW-1185">Reference proteome</keyword>
<comment type="caution">
    <text evidence="1">The sequence shown here is derived from an EMBL/GenBank/DDBJ whole genome shotgun (WGS) entry which is preliminary data.</text>
</comment>
<dbReference type="Proteomes" id="UP000654345">
    <property type="component" value="Unassembled WGS sequence"/>
</dbReference>
<evidence type="ECO:0000313" key="2">
    <source>
        <dbReference type="Proteomes" id="UP000654345"/>
    </source>
</evidence>
<gene>
    <name evidence="1" type="ORF">KSB_60210</name>
</gene>
<proteinExistence type="predicted"/>
<protein>
    <submittedName>
        <fullName evidence="1">Uncharacterized protein</fullName>
    </submittedName>
</protein>
<evidence type="ECO:0000313" key="1">
    <source>
        <dbReference type="EMBL" id="GHO57546.1"/>
    </source>
</evidence>
<name>A0ABQ3UXE8_9CHLR</name>
<dbReference type="EMBL" id="BNJG01000002">
    <property type="protein sequence ID" value="GHO57546.1"/>
    <property type="molecule type" value="Genomic_DNA"/>
</dbReference>